<evidence type="ECO:0000256" key="1">
    <source>
        <dbReference type="SAM" id="MobiDB-lite"/>
    </source>
</evidence>
<proteinExistence type="predicted"/>
<comment type="caution">
    <text evidence="2">The sequence shown here is derived from an EMBL/GenBank/DDBJ whole genome shotgun (WGS) entry which is preliminary data.</text>
</comment>
<dbReference type="AlphaFoldDB" id="A0A5N6KZ52"/>
<organism evidence="2 3">
    <name type="scientific">Carpinus fangiana</name>
    <dbReference type="NCBI Taxonomy" id="176857"/>
    <lineage>
        <taxon>Eukaryota</taxon>
        <taxon>Viridiplantae</taxon>
        <taxon>Streptophyta</taxon>
        <taxon>Embryophyta</taxon>
        <taxon>Tracheophyta</taxon>
        <taxon>Spermatophyta</taxon>
        <taxon>Magnoliopsida</taxon>
        <taxon>eudicotyledons</taxon>
        <taxon>Gunneridae</taxon>
        <taxon>Pentapetalae</taxon>
        <taxon>rosids</taxon>
        <taxon>fabids</taxon>
        <taxon>Fagales</taxon>
        <taxon>Betulaceae</taxon>
        <taxon>Carpinus</taxon>
    </lineage>
</organism>
<dbReference type="Proteomes" id="UP000327013">
    <property type="component" value="Unassembled WGS sequence"/>
</dbReference>
<keyword evidence="3" id="KW-1185">Reference proteome</keyword>
<accession>A0A5N6KZ52</accession>
<feature type="region of interest" description="Disordered" evidence="1">
    <location>
        <begin position="1"/>
        <end position="24"/>
    </location>
</feature>
<protein>
    <submittedName>
        <fullName evidence="2">Uncharacterized protein</fullName>
    </submittedName>
</protein>
<reference evidence="2 3" key="1">
    <citation type="submission" date="2019-06" db="EMBL/GenBank/DDBJ databases">
        <title>A chromosomal-level reference genome of Carpinus fangiana (Coryloideae, Betulaceae).</title>
        <authorList>
            <person name="Yang X."/>
            <person name="Wang Z."/>
            <person name="Zhang L."/>
            <person name="Hao G."/>
            <person name="Liu J."/>
            <person name="Yang Y."/>
        </authorList>
    </citation>
    <scope>NUCLEOTIDE SEQUENCE [LARGE SCALE GENOMIC DNA]</scope>
    <source>
        <strain evidence="2">Cfa_2016G</strain>
        <tissue evidence="2">Leaf</tissue>
    </source>
</reference>
<name>A0A5N6KZ52_9ROSI</name>
<sequence>MTRHQRGVECNMSRPASSLLPETPPRQIRITWTHMSMTVVQPAKRCVSSNQSCIRDRILGCEKQMIRLIRPSVA</sequence>
<dbReference type="EMBL" id="VIBQ01000017">
    <property type="protein sequence ID" value="KAB8360922.1"/>
    <property type="molecule type" value="Genomic_DNA"/>
</dbReference>
<evidence type="ECO:0000313" key="2">
    <source>
        <dbReference type="EMBL" id="KAB8360922.1"/>
    </source>
</evidence>
<evidence type="ECO:0000313" key="3">
    <source>
        <dbReference type="Proteomes" id="UP000327013"/>
    </source>
</evidence>
<gene>
    <name evidence="2" type="ORF">FH972_024654</name>
</gene>